<dbReference type="InterPro" id="IPR036102">
    <property type="entry name" value="OsmC/Ohrsf"/>
</dbReference>
<dbReference type="InterPro" id="IPR052924">
    <property type="entry name" value="OsmC/Ohr_hydroprdx_reductase"/>
</dbReference>
<gene>
    <name evidence="1" type="ORF">IDM36_11070</name>
</gene>
<protein>
    <submittedName>
        <fullName evidence="1">OsmC family protein</fullName>
    </submittedName>
</protein>
<dbReference type="Pfam" id="PF02566">
    <property type="entry name" value="OsmC"/>
    <property type="match status" value="1"/>
</dbReference>
<dbReference type="PANTHER" id="PTHR35368">
    <property type="entry name" value="HYDROPEROXIDE REDUCTASE"/>
    <property type="match status" value="1"/>
</dbReference>
<dbReference type="InterPro" id="IPR003718">
    <property type="entry name" value="OsmC/Ohr_fam"/>
</dbReference>
<evidence type="ECO:0000313" key="1">
    <source>
        <dbReference type="EMBL" id="QPK02602.1"/>
    </source>
</evidence>
<sequence>MEIQTANYDLVTMWGGGMASRTLCQSFTGDKHKQIRQSHVIDSDEPVARGGEGQAPNPQELMLAAFNACITAAFVQEASCAGITLTHLEIRTSGELLTGISQVCEKTPEASPGRLKYVIHVSGEGTAHQFECVHQQVINASINRWLLAQNMTIEGDLILI</sequence>
<reference evidence="1" key="1">
    <citation type="submission" date="2020-09" db="EMBL/GenBank/DDBJ databases">
        <title>First Report of a novel Colistin-Resistant species of Enterobacter cloacae complex Producing MCR-5 isolated from hospital sewage water.</title>
        <authorList>
            <person name="Zhou K."/>
        </authorList>
    </citation>
    <scope>NUCLEOTIDE SEQUENCE [LARGE SCALE GENOMIC DNA]</scope>
    <source>
        <strain evidence="1">HSW1412</strain>
    </source>
</reference>
<dbReference type="AlphaFoldDB" id="A0A7T0H2G8"/>
<proteinExistence type="predicted"/>
<dbReference type="EMBL" id="CP061801">
    <property type="protein sequence ID" value="QPK02602.1"/>
    <property type="molecule type" value="Genomic_DNA"/>
</dbReference>
<accession>A0A7T0H2G8</accession>
<name>A0A7T0H2G8_9ENTR</name>
<organism evidence="1">
    <name type="scientific">Enterobacter mori</name>
    <dbReference type="NCBI Taxonomy" id="539813"/>
    <lineage>
        <taxon>Bacteria</taxon>
        <taxon>Pseudomonadati</taxon>
        <taxon>Pseudomonadota</taxon>
        <taxon>Gammaproteobacteria</taxon>
        <taxon>Enterobacterales</taxon>
        <taxon>Enterobacteriaceae</taxon>
        <taxon>Enterobacter</taxon>
    </lineage>
</organism>
<dbReference type="Gene3D" id="3.30.300.20">
    <property type="match status" value="1"/>
</dbReference>
<dbReference type="InterPro" id="IPR015946">
    <property type="entry name" value="KH_dom-like_a/b"/>
</dbReference>
<dbReference type="PANTHER" id="PTHR35368:SF1">
    <property type="entry name" value="HYDROPEROXIDE REDUCTASE"/>
    <property type="match status" value="1"/>
</dbReference>
<dbReference type="SUPFAM" id="SSF82784">
    <property type="entry name" value="OsmC-like"/>
    <property type="match status" value="1"/>
</dbReference>